<dbReference type="GeneID" id="99067194"/>
<evidence type="ECO:0000313" key="2">
    <source>
        <dbReference type="Proteomes" id="UP000271193"/>
    </source>
</evidence>
<dbReference type="KEGG" id="cben:EG339_20525"/>
<dbReference type="Proteomes" id="UP000271193">
    <property type="component" value="Chromosome"/>
</dbReference>
<dbReference type="AlphaFoldDB" id="A0A3G6TG87"/>
<proteinExistence type="predicted"/>
<reference evidence="2" key="1">
    <citation type="submission" date="2018-11" db="EMBL/GenBank/DDBJ databases">
        <title>Proposal to divide the Flavobacteriaceae and reorganize its genera based on Amino Acid Identity values calculated from whole genome sequences.</title>
        <authorList>
            <person name="Nicholson A.C."/>
            <person name="Gulvik C.A."/>
            <person name="Whitney A.M."/>
            <person name="Humrighouse B.W."/>
            <person name="Bell M."/>
            <person name="Holmes B."/>
            <person name="Steigerwalt A.G."/>
            <person name="Villarma A."/>
            <person name="Sheth M."/>
            <person name="Batra D."/>
            <person name="Pryor J."/>
            <person name="Bernardet J.-F."/>
            <person name="Hugo C."/>
            <person name="Kampfer P."/>
            <person name="Newman J."/>
            <person name="McQuiston J.R."/>
        </authorList>
    </citation>
    <scope>NUCLEOTIDE SEQUENCE [LARGE SCALE GENOMIC DNA]</scope>
    <source>
        <strain evidence="2">G0229</strain>
    </source>
</reference>
<sequence>MKKNFYTTMFLLSFNLFFSQVGINTPDPKASLDISAKTTDGSQPEGIIAPRLTGDQIKAGDASYGADQKGTLIYAISAVAVPSTKTANITEEGYYFFDGNIWQKVGKNALTTAANGLSLNGSQMELGGSLNRNTSILQGNFPLAFTTSATNGFSVNNTTLSIDGANNRVGIGTTTPSVPLEINNGTTAGALKITDGTQGLGKVLTSDPNGVATWSTTVVTAFANAWTPASGTLVNPFTGAAGGPFNTGLSVVIPEKGWYFFRCGISINSECNDYFFYINGIGDVWRSYCGSNTAAFMFPRDQNRVLYFANPGTYTVFAGKTNLIVPTTFNAGNPAFYLDFVKFQN</sequence>
<keyword evidence="2" id="KW-1185">Reference proteome</keyword>
<gene>
    <name evidence="1" type="ORF">EG339_20525</name>
</gene>
<accession>A0A3G6TG87</accession>
<dbReference type="EMBL" id="CP033932">
    <property type="protein sequence ID" value="AZB26799.1"/>
    <property type="molecule type" value="Genomic_DNA"/>
</dbReference>
<name>A0A3G6TG87_9FLAO</name>
<evidence type="ECO:0008006" key="3">
    <source>
        <dbReference type="Google" id="ProtNLM"/>
    </source>
</evidence>
<dbReference type="RefSeq" id="WP_123871709.1">
    <property type="nucleotide sequence ID" value="NZ_CP033932.1"/>
</dbReference>
<protein>
    <recommendedName>
        <fullName evidence="3">C1q domain-containing protein</fullName>
    </recommendedName>
</protein>
<evidence type="ECO:0000313" key="1">
    <source>
        <dbReference type="EMBL" id="AZB26799.1"/>
    </source>
</evidence>
<organism evidence="1 2">
    <name type="scientific">Chryseobacterium bernardetii</name>
    <dbReference type="NCBI Taxonomy" id="1241978"/>
    <lineage>
        <taxon>Bacteria</taxon>
        <taxon>Pseudomonadati</taxon>
        <taxon>Bacteroidota</taxon>
        <taxon>Flavobacteriia</taxon>
        <taxon>Flavobacteriales</taxon>
        <taxon>Weeksellaceae</taxon>
        <taxon>Chryseobacterium group</taxon>
        <taxon>Chryseobacterium</taxon>
    </lineage>
</organism>